<proteinExistence type="inferred from homology"/>
<dbReference type="InterPro" id="IPR050568">
    <property type="entry name" value="Transcr_DNA_Rep_Reg"/>
</dbReference>
<dbReference type="InterPro" id="IPR003958">
    <property type="entry name" value="CBFA_NFYB_domain"/>
</dbReference>
<gene>
    <name evidence="9" type="ORF">C8A04DRAFT_37096</name>
</gene>
<comment type="subcellular location">
    <subcellularLocation>
        <location evidence="1">Nucleus</location>
    </subcellularLocation>
</comment>
<dbReference type="AlphaFoldDB" id="A0AAN6V4D3"/>
<feature type="compositionally biased region" description="Basic residues" evidence="7">
    <location>
        <begin position="375"/>
        <end position="388"/>
    </location>
</feature>
<feature type="region of interest" description="Disordered" evidence="7">
    <location>
        <begin position="1"/>
        <end position="187"/>
    </location>
</feature>
<organism evidence="9 10">
    <name type="scientific">Dichotomopilus funicola</name>
    <dbReference type="NCBI Taxonomy" id="1934379"/>
    <lineage>
        <taxon>Eukaryota</taxon>
        <taxon>Fungi</taxon>
        <taxon>Dikarya</taxon>
        <taxon>Ascomycota</taxon>
        <taxon>Pezizomycotina</taxon>
        <taxon>Sordariomycetes</taxon>
        <taxon>Sordariomycetidae</taxon>
        <taxon>Sordariales</taxon>
        <taxon>Chaetomiaceae</taxon>
        <taxon>Dichotomopilus</taxon>
    </lineage>
</organism>
<sequence length="388" mass="41356">MSGDDTYAPKSPDLSSFNSGPTPPAEPYEPAETQLFSSQQTQPNFSHPQSSLGGHSFSLGSRQPQFQEPQGRHDQLSKPPQTLTSARPTDNWSTTSQGFGGTVGVGASSGAQHEYYPPRAASFSATSYSPPSTGYAAPQVPQQQPAFYQPPYRGAFQQYQYQPQTYTQPSPYPPHQFQHQPYQPTNDFLAAQVQSQQPDDMPPRRAAAAAAAAAVAAQSAPDDAGGDESVSPVPPEVPATSASAIQAATVKTKFPTARIKRIMQADEEVGKVAQQTPIAVGKALELFMVALVTKSAEVARQRNSKRVSAQMLKQVVEGDDQWDFLRDIVGKVEGEEKAGRGSTASQSGQGKVKGETSDTDEDMGVAATGEATSAVKKKRGGGRKKKVQ</sequence>
<dbReference type="GO" id="GO:0001046">
    <property type="term" value="F:core promoter sequence-specific DNA binding"/>
    <property type="evidence" value="ECO:0007669"/>
    <property type="project" value="TreeGrafter"/>
</dbReference>
<dbReference type="GO" id="GO:0016251">
    <property type="term" value="F:RNA polymerase II general transcription initiation factor activity"/>
    <property type="evidence" value="ECO:0007669"/>
    <property type="project" value="TreeGrafter"/>
</dbReference>
<evidence type="ECO:0000313" key="9">
    <source>
        <dbReference type="EMBL" id="KAK4143865.1"/>
    </source>
</evidence>
<evidence type="ECO:0000313" key="10">
    <source>
        <dbReference type="Proteomes" id="UP001302676"/>
    </source>
</evidence>
<dbReference type="Proteomes" id="UP001302676">
    <property type="component" value="Unassembled WGS sequence"/>
</dbReference>
<feature type="region of interest" description="Disordered" evidence="7">
    <location>
        <begin position="213"/>
        <end position="242"/>
    </location>
</feature>
<evidence type="ECO:0000256" key="3">
    <source>
        <dbReference type="ARBA" id="ARBA00061393"/>
    </source>
</evidence>
<reference evidence="9" key="2">
    <citation type="submission" date="2023-05" db="EMBL/GenBank/DDBJ databases">
        <authorList>
            <consortium name="Lawrence Berkeley National Laboratory"/>
            <person name="Steindorff A."/>
            <person name="Hensen N."/>
            <person name="Bonometti L."/>
            <person name="Westerberg I."/>
            <person name="Brannstrom I.O."/>
            <person name="Guillou S."/>
            <person name="Cros-Aarteil S."/>
            <person name="Calhoun S."/>
            <person name="Haridas S."/>
            <person name="Kuo A."/>
            <person name="Mondo S."/>
            <person name="Pangilinan J."/>
            <person name="Riley R."/>
            <person name="Labutti K."/>
            <person name="Andreopoulos B."/>
            <person name="Lipzen A."/>
            <person name="Chen C."/>
            <person name="Yanf M."/>
            <person name="Daum C."/>
            <person name="Ng V."/>
            <person name="Clum A."/>
            <person name="Ohm R."/>
            <person name="Martin F."/>
            <person name="Silar P."/>
            <person name="Natvig D."/>
            <person name="Lalanne C."/>
            <person name="Gautier V."/>
            <person name="Ament-Velasquez S.L."/>
            <person name="Kruys A."/>
            <person name="Hutchinson M.I."/>
            <person name="Powell A.J."/>
            <person name="Barry K."/>
            <person name="Miller A.N."/>
            <person name="Grigoriev I.V."/>
            <person name="Debuchy R."/>
            <person name="Gladieux P."/>
            <person name="Thoren M.H."/>
            <person name="Johannesson H."/>
        </authorList>
    </citation>
    <scope>NUCLEOTIDE SEQUENCE</scope>
    <source>
        <strain evidence="9">CBS 141.50</strain>
    </source>
</reference>
<feature type="compositionally biased region" description="Polar residues" evidence="7">
    <location>
        <begin position="78"/>
        <end position="92"/>
    </location>
</feature>
<dbReference type="SUPFAM" id="SSF47113">
    <property type="entry name" value="Histone-fold"/>
    <property type="match status" value="1"/>
</dbReference>
<feature type="domain" description="Transcription factor CBF/NF-Y/archaeal histone" evidence="8">
    <location>
        <begin position="253"/>
        <end position="316"/>
    </location>
</feature>
<dbReference type="GO" id="GO:0046982">
    <property type="term" value="F:protein heterodimerization activity"/>
    <property type="evidence" value="ECO:0007669"/>
    <property type="project" value="InterPro"/>
</dbReference>
<dbReference type="PANTHER" id="PTHR10252">
    <property type="entry name" value="HISTONE-LIKE TRANSCRIPTION FACTOR CCAAT-RELATED"/>
    <property type="match status" value="1"/>
</dbReference>
<evidence type="ECO:0000256" key="5">
    <source>
        <dbReference type="ARBA" id="ARBA00072430"/>
    </source>
</evidence>
<accession>A0AAN6V4D3</accession>
<comment type="subunit">
    <text evidence="4">Forms the NCT transcriptional regulatory complex with nctB and mot1.</text>
</comment>
<keyword evidence="2" id="KW-0539">Nucleus</keyword>
<keyword evidence="10" id="KW-1185">Reference proteome</keyword>
<feature type="compositionally biased region" description="Polar residues" evidence="7">
    <location>
        <begin position="123"/>
        <end position="132"/>
    </location>
</feature>
<dbReference type="InterPro" id="IPR009072">
    <property type="entry name" value="Histone-fold"/>
</dbReference>
<dbReference type="GeneID" id="87820381"/>
<feature type="region of interest" description="Disordered" evidence="7">
    <location>
        <begin position="333"/>
        <end position="388"/>
    </location>
</feature>
<dbReference type="CDD" id="cd22906">
    <property type="entry name" value="HFD_DRAP1"/>
    <property type="match status" value="1"/>
</dbReference>
<dbReference type="GO" id="GO:0017054">
    <property type="term" value="C:negative cofactor 2 complex"/>
    <property type="evidence" value="ECO:0007669"/>
    <property type="project" value="TreeGrafter"/>
</dbReference>
<feature type="compositionally biased region" description="Low complexity" evidence="7">
    <location>
        <begin position="50"/>
        <end position="61"/>
    </location>
</feature>
<dbReference type="Gene3D" id="1.10.20.10">
    <property type="entry name" value="Histone, subunit A"/>
    <property type="match status" value="1"/>
</dbReference>
<dbReference type="EMBL" id="MU853582">
    <property type="protein sequence ID" value="KAK4143865.1"/>
    <property type="molecule type" value="Genomic_DNA"/>
</dbReference>
<protein>
    <recommendedName>
        <fullName evidence="5">NCT transcriptional regulatory complex subunit A</fullName>
    </recommendedName>
    <alternativeName>
        <fullName evidence="6">Negative cofactor 2 AB</fullName>
    </alternativeName>
</protein>
<evidence type="ECO:0000256" key="6">
    <source>
        <dbReference type="ARBA" id="ARBA00075891"/>
    </source>
</evidence>
<dbReference type="RefSeq" id="XP_062637236.1">
    <property type="nucleotide sequence ID" value="XM_062783768.1"/>
</dbReference>
<comment type="similarity">
    <text evidence="3">Belongs to the NC2 alpha/DRAP1 family.</text>
</comment>
<name>A0AAN6V4D3_9PEZI</name>
<dbReference type="FunFam" id="1.10.20.10:FF:000036">
    <property type="entry name" value="CBF/NF-Y family transcription factor"/>
    <property type="match status" value="1"/>
</dbReference>
<reference evidence="9" key="1">
    <citation type="journal article" date="2023" name="Mol. Phylogenet. Evol.">
        <title>Genome-scale phylogeny and comparative genomics of the fungal order Sordariales.</title>
        <authorList>
            <person name="Hensen N."/>
            <person name="Bonometti L."/>
            <person name="Westerberg I."/>
            <person name="Brannstrom I.O."/>
            <person name="Guillou S."/>
            <person name="Cros-Aarteil S."/>
            <person name="Calhoun S."/>
            <person name="Haridas S."/>
            <person name="Kuo A."/>
            <person name="Mondo S."/>
            <person name="Pangilinan J."/>
            <person name="Riley R."/>
            <person name="LaButti K."/>
            <person name="Andreopoulos B."/>
            <person name="Lipzen A."/>
            <person name="Chen C."/>
            <person name="Yan M."/>
            <person name="Daum C."/>
            <person name="Ng V."/>
            <person name="Clum A."/>
            <person name="Steindorff A."/>
            <person name="Ohm R.A."/>
            <person name="Martin F."/>
            <person name="Silar P."/>
            <person name="Natvig D.O."/>
            <person name="Lalanne C."/>
            <person name="Gautier V."/>
            <person name="Ament-Velasquez S.L."/>
            <person name="Kruys A."/>
            <person name="Hutchinson M.I."/>
            <person name="Powell A.J."/>
            <person name="Barry K."/>
            <person name="Miller A.N."/>
            <person name="Grigoriev I.V."/>
            <person name="Debuchy R."/>
            <person name="Gladieux P."/>
            <person name="Hiltunen Thoren M."/>
            <person name="Johannesson H."/>
        </authorList>
    </citation>
    <scope>NUCLEOTIDE SEQUENCE</scope>
    <source>
        <strain evidence="9">CBS 141.50</strain>
    </source>
</reference>
<dbReference type="PANTHER" id="PTHR10252:SF5">
    <property type="entry name" value="DR1-ASSOCIATED COREPRESSOR"/>
    <property type="match status" value="1"/>
</dbReference>
<feature type="compositionally biased region" description="Low complexity" evidence="7">
    <location>
        <begin position="135"/>
        <end position="184"/>
    </location>
</feature>
<comment type="caution">
    <text evidence="9">The sequence shown here is derived from an EMBL/GenBank/DDBJ whole genome shotgun (WGS) entry which is preliminary data.</text>
</comment>
<evidence type="ECO:0000256" key="4">
    <source>
        <dbReference type="ARBA" id="ARBA00065307"/>
    </source>
</evidence>
<evidence type="ECO:0000259" key="8">
    <source>
        <dbReference type="Pfam" id="PF00808"/>
    </source>
</evidence>
<evidence type="ECO:0000256" key="1">
    <source>
        <dbReference type="ARBA" id="ARBA00004123"/>
    </source>
</evidence>
<feature type="compositionally biased region" description="Polar residues" evidence="7">
    <location>
        <begin position="34"/>
        <end position="49"/>
    </location>
</feature>
<evidence type="ECO:0000256" key="7">
    <source>
        <dbReference type="SAM" id="MobiDB-lite"/>
    </source>
</evidence>
<evidence type="ECO:0000256" key="2">
    <source>
        <dbReference type="ARBA" id="ARBA00023242"/>
    </source>
</evidence>
<dbReference type="Pfam" id="PF00808">
    <property type="entry name" value="CBFD_NFYB_HMF"/>
    <property type="match status" value="1"/>
</dbReference>